<dbReference type="InterPro" id="IPR017853">
    <property type="entry name" value="GH"/>
</dbReference>
<evidence type="ECO:0000313" key="2">
    <source>
        <dbReference type="EMBL" id="GAU35576.1"/>
    </source>
</evidence>
<keyword evidence="3" id="KW-1185">Reference proteome</keyword>
<organism evidence="2 3">
    <name type="scientific">Trifolium subterraneum</name>
    <name type="common">Subterranean clover</name>
    <dbReference type="NCBI Taxonomy" id="3900"/>
    <lineage>
        <taxon>Eukaryota</taxon>
        <taxon>Viridiplantae</taxon>
        <taxon>Streptophyta</taxon>
        <taxon>Embryophyta</taxon>
        <taxon>Tracheophyta</taxon>
        <taxon>Spermatophyta</taxon>
        <taxon>Magnoliopsida</taxon>
        <taxon>eudicotyledons</taxon>
        <taxon>Gunneridae</taxon>
        <taxon>Pentapetalae</taxon>
        <taxon>rosids</taxon>
        <taxon>fabids</taxon>
        <taxon>Fabales</taxon>
        <taxon>Fabaceae</taxon>
        <taxon>Papilionoideae</taxon>
        <taxon>50 kb inversion clade</taxon>
        <taxon>NPAAA clade</taxon>
        <taxon>Hologalegina</taxon>
        <taxon>IRL clade</taxon>
        <taxon>Trifolieae</taxon>
        <taxon>Trifolium</taxon>
    </lineage>
</organism>
<dbReference type="OrthoDB" id="65569at2759"/>
<accession>A0A2Z6MTY4</accession>
<protein>
    <submittedName>
        <fullName evidence="2">Uncharacterized protein</fullName>
    </submittedName>
</protein>
<dbReference type="GO" id="GO:0005975">
    <property type="term" value="P:carbohydrate metabolic process"/>
    <property type="evidence" value="ECO:0007669"/>
    <property type="project" value="InterPro"/>
</dbReference>
<evidence type="ECO:0000313" key="3">
    <source>
        <dbReference type="Proteomes" id="UP000242715"/>
    </source>
</evidence>
<comment type="similarity">
    <text evidence="1">Belongs to the glycosyl hydrolase 1 family.</text>
</comment>
<dbReference type="Gene3D" id="3.20.20.80">
    <property type="entry name" value="Glycosidases"/>
    <property type="match status" value="1"/>
</dbReference>
<evidence type="ECO:0000256" key="1">
    <source>
        <dbReference type="ARBA" id="ARBA00010838"/>
    </source>
</evidence>
<dbReference type="AlphaFoldDB" id="A0A2Z6MTY4"/>
<dbReference type="SUPFAM" id="SSF51445">
    <property type="entry name" value="(Trans)glycosidases"/>
    <property type="match status" value="1"/>
</dbReference>
<proteinExistence type="inferred from homology"/>
<dbReference type="EMBL" id="DF973596">
    <property type="protein sequence ID" value="GAU35576.1"/>
    <property type="molecule type" value="Genomic_DNA"/>
</dbReference>
<gene>
    <name evidence="2" type="ORF">TSUD_295120</name>
</gene>
<dbReference type="InterPro" id="IPR001360">
    <property type="entry name" value="Glyco_hydro_1"/>
</dbReference>
<dbReference type="GO" id="GO:0004553">
    <property type="term" value="F:hydrolase activity, hydrolyzing O-glycosyl compounds"/>
    <property type="evidence" value="ECO:0007669"/>
    <property type="project" value="InterPro"/>
</dbReference>
<sequence length="64" mass="7384">MEPVYMQSSSIWMSIYPKGIHDLLLYTKTKYNNPLIYITENATSLQIEEMSSVRLMSASHSILN</sequence>
<dbReference type="Pfam" id="PF00232">
    <property type="entry name" value="Glyco_hydro_1"/>
    <property type="match status" value="1"/>
</dbReference>
<dbReference type="Proteomes" id="UP000242715">
    <property type="component" value="Unassembled WGS sequence"/>
</dbReference>
<name>A0A2Z6MTY4_TRISU</name>
<reference evidence="3" key="1">
    <citation type="journal article" date="2017" name="Front. Plant Sci.">
        <title>Climate Clever Clovers: New Paradigm to Reduce the Environmental Footprint of Ruminants by Breeding Low Methanogenic Forages Utilizing Haplotype Variation.</title>
        <authorList>
            <person name="Kaur P."/>
            <person name="Appels R."/>
            <person name="Bayer P.E."/>
            <person name="Keeble-Gagnere G."/>
            <person name="Wang J."/>
            <person name="Hirakawa H."/>
            <person name="Shirasawa K."/>
            <person name="Vercoe P."/>
            <person name="Stefanova K."/>
            <person name="Durmic Z."/>
            <person name="Nichols P."/>
            <person name="Revell C."/>
            <person name="Isobe S.N."/>
            <person name="Edwards D."/>
            <person name="Erskine W."/>
        </authorList>
    </citation>
    <scope>NUCLEOTIDE SEQUENCE [LARGE SCALE GENOMIC DNA]</scope>
    <source>
        <strain evidence="3">cv. Daliak</strain>
    </source>
</reference>